<gene>
    <name evidence="1" type="primary">Vigan.01G198900</name>
    <name evidence="1" type="ORF">VIGAN_01198900</name>
</gene>
<keyword evidence="2" id="KW-1185">Reference proteome</keyword>
<reference evidence="1 2" key="1">
    <citation type="journal article" date="2015" name="Sci. Rep.">
        <title>The power of single molecule real-time sequencing technology in the de novo assembly of a eukaryotic genome.</title>
        <authorList>
            <person name="Sakai H."/>
            <person name="Naito K."/>
            <person name="Ogiso-Tanaka E."/>
            <person name="Takahashi Y."/>
            <person name="Iseki K."/>
            <person name="Muto C."/>
            <person name="Satou K."/>
            <person name="Teruya K."/>
            <person name="Shiroma A."/>
            <person name="Shimoji M."/>
            <person name="Hirano T."/>
            <person name="Itoh T."/>
            <person name="Kaga A."/>
            <person name="Tomooka N."/>
        </authorList>
    </citation>
    <scope>NUCLEOTIDE SEQUENCE [LARGE SCALE GENOMIC DNA]</scope>
    <source>
        <strain evidence="2">cv. Shumari</strain>
    </source>
</reference>
<accession>A0A0S3R1A4</accession>
<dbReference type="AlphaFoldDB" id="A0A0S3R1A4"/>
<protein>
    <submittedName>
        <fullName evidence="1">Uncharacterized protein</fullName>
    </submittedName>
</protein>
<dbReference type="EMBL" id="AP015034">
    <property type="protein sequence ID" value="BAT74339.1"/>
    <property type="molecule type" value="Genomic_DNA"/>
</dbReference>
<name>A0A0S3R1A4_PHAAN</name>
<sequence length="80" mass="9633">MKLSKNRLPKETCYHPPPLRNYNNTETLIPYNYYHSNHHHLQQQQPATNNNTQYTPTSYNYYHRGILTIIGCRKKFPLQQ</sequence>
<evidence type="ECO:0000313" key="2">
    <source>
        <dbReference type="Proteomes" id="UP000291084"/>
    </source>
</evidence>
<dbReference type="Proteomes" id="UP000291084">
    <property type="component" value="Chromosome 1"/>
</dbReference>
<organism evidence="1 2">
    <name type="scientific">Vigna angularis var. angularis</name>
    <dbReference type="NCBI Taxonomy" id="157739"/>
    <lineage>
        <taxon>Eukaryota</taxon>
        <taxon>Viridiplantae</taxon>
        <taxon>Streptophyta</taxon>
        <taxon>Embryophyta</taxon>
        <taxon>Tracheophyta</taxon>
        <taxon>Spermatophyta</taxon>
        <taxon>Magnoliopsida</taxon>
        <taxon>eudicotyledons</taxon>
        <taxon>Gunneridae</taxon>
        <taxon>Pentapetalae</taxon>
        <taxon>rosids</taxon>
        <taxon>fabids</taxon>
        <taxon>Fabales</taxon>
        <taxon>Fabaceae</taxon>
        <taxon>Papilionoideae</taxon>
        <taxon>50 kb inversion clade</taxon>
        <taxon>NPAAA clade</taxon>
        <taxon>indigoferoid/millettioid clade</taxon>
        <taxon>Phaseoleae</taxon>
        <taxon>Vigna</taxon>
    </lineage>
</organism>
<evidence type="ECO:0000313" key="1">
    <source>
        <dbReference type="EMBL" id="BAT74339.1"/>
    </source>
</evidence>
<proteinExistence type="predicted"/>